<reference evidence="5" key="1">
    <citation type="journal article" date="2016" name="Insect Biochem. Mol. Biol.">
        <title>Multifaceted biological insights from a draft genome sequence of the tobacco hornworm moth, Manduca sexta.</title>
        <authorList>
            <person name="Kanost M.R."/>
            <person name="Arrese E.L."/>
            <person name="Cao X."/>
            <person name="Chen Y.R."/>
            <person name="Chellapilla S."/>
            <person name="Goldsmith M.R."/>
            <person name="Grosse-Wilde E."/>
            <person name="Heckel D.G."/>
            <person name="Herndon N."/>
            <person name="Jiang H."/>
            <person name="Papanicolaou A."/>
            <person name="Qu J."/>
            <person name="Soulages J.L."/>
            <person name="Vogel H."/>
            <person name="Walters J."/>
            <person name="Waterhouse R.M."/>
            <person name="Ahn S.J."/>
            <person name="Almeida F.C."/>
            <person name="An C."/>
            <person name="Aqrawi P."/>
            <person name="Bretschneider A."/>
            <person name="Bryant W.B."/>
            <person name="Bucks S."/>
            <person name="Chao H."/>
            <person name="Chevignon G."/>
            <person name="Christen J.M."/>
            <person name="Clarke D.F."/>
            <person name="Dittmer N.T."/>
            <person name="Ferguson L.C.F."/>
            <person name="Garavelou S."/>
            <person name="Gordon K.H.J."/>
            <person name="Gunaratna R.T."/>
            <person name="Han Y."/>
            <person name="Hauser F."/>
            <person name="He Y."/>
            <person name="Heidel-Fischer H."/>
            <person name="Hirsh A."/>
            <person name="Hu Y."/>
            <person name="Jiang H."/>
            <person name="Kalra D."/>
            <person name="Klinner C."/>
            <person name="Konig C."/>
            <person name="Kovar C."/>
            <person name="Kroll A.R."/>
            <person name="Kuwar S.S."/>
            <person name="Lee S.L."/>
            <person name="Lehman R."/>
            <person name="Li K."/>
            <person name="Li Z."/>
            <person name="Liang H."/>
            <person name="Lovelace S."/>
            <person name="Lu Z."/>
            <person name="Mansfield J.H."/>
            <person name="McCulloch K.J."/>
            <person name="Mathew T."/>
            <person name="Morton B."/>
            <person name="Muzny D.M."/>
            <person name="Neunemann D."/>
            <person name="Ongeri F."/>
            <person name="Pauchet Y."/>
            <person name="Pu L.L."/>
            <person name="Pyrousis I."/>
            <person name="Rao X.J."/>
            <person name="Redding A."/>
            <person name="Roesel C."/>
            <person name="Sanchez-Gracia A."/>
            <person name="Schaack S."/>
            <person name="Shukla A."/>
            <person name="Tetreau G."/>
            <person name="Wang Y."/>
            <person name="Xiong G.H."/>
            <person name="Traut W."/>
            <person name="Walsh T.K."/>
            <person name="Worley K.C."/>
            <person name="Wu D."/>
            <person name="Wu W."/>
            <person name="Wu Y.Q."/>
            <person name="Zhang X."/>
            <person name="Zou Z."/>
            <person name="Zucker H."/>
            <person name="Briscoe A.D."/>
            <person name="Burmester T."/>
            <person name="Clem R.J."/>
            <person name="Feyereisen R."/>
            <person name="Grimmelikhuijzen C.J.P."/>
            <person name="Hamodrakas S.J."/>
            <person name="Hansson B.S."/>
            <person name="Huguet E."/>
            <person name="Jermiin L.S."/>
            <person name="Lan Q."/>
            <person name="Lehman H.K."/>
            <person name="Lorenzen M."/>
            <person name="Merzendorfer H."/>
            <person name="Michalopoulos I."/>
            <person name="Morton D.B."/>
            <person name="Muthukrishnan S."/>
            <person name="Oakeshott J.G."/>
            <person name="Palmer W."/>
            <person name="Park Y."/>
            <person name="Passarelli A.L."/>
            <person name="Rozas J."/>
            <person name="Schwartz L.M."/>
            <person name="Smith W."/>
            <person name="Southgate A."/>
            <person name="Vilcinskas A."/>
            <person name="Vogt R."/>
            <person name="Wang P."/>
            <person name="Werren J."/>
            <person name="Yu X.Q."/>
            <person name="Zhou J.J."/>
            <person name="Brown S.J."/>
            <person name="Scherer S.E."/>
            <person name="Richards S."/>
            <person name="Blissard G.W."/>
        </authorList>
    </citation>
    <scope>NUCLEOTIDE SEQUENCE</scope>
</reference>
<gene>
    <name evidence="5" type="ORF">O3G_MSEX007917</name>
</gene>
<dbReference type="Proteomes" id="UP000791440">
    <property type="component" value="Unassembled WGS sequence"/>
</dbReference>
<feature type="domain" description="Glycosyl hydrolase family 13 catalytic" evidence="4">
    <location>
        <begin position="53"/>
        <end position="458"/>
    </location>
</feature>
<keyword evidence="3" id="KW-0472">Membrane</keyword>
<dbReference type="PANTHER" id="PTHR10357">
    <property type="entry name" value="ALPHA-AMYLASE FAMILY MEMBER"/>
    <property type="match status" value="1"/>
</dbReference>
<sequence>MASLWKVGGITVGVLVVVGVVVGSITWAVLASRGPSAPELRELDWWENTVIYQIYPRSFKDSDGDGVGDLKGITSEIEHFVESGVGAIWMSPIFPSPMVDFGYDISDFYDIHHEYGTMADFEELVERAHQNGIRVLLDYVPNHASTESEYFIKSEAREPGYENYFVWADPVLPDGNNQSIRQVPSNWLSQFGGTVWEWSEIRQQYYLHQFAIEQADFNFREPAVRQEMLKIMRFWFEKGVDGFRLDALPHLFEANPDDHGGVYPDEPLSGNMWLNPDQIGYTTQLYIRDLIELYDVVYEWRDFADSWVKQNGADTKILLAEAYANISMTMLYYGDERSRVGAHFPFNFDFITSLSAGSNARDFAYVIRRWMTYMPSGNVANWVFGNHDNNRMPSRFRTDMVDGLNALNMLLPGVAITYQGEEIGMRDGYVSWEDTVDVQALNQGNASNYLQYSRDPARTPYHWDSSTSAGFSTNPKTWLPVAEDYTTINLRAQKLVDRSHYKVYQLLTRLRSTATLSHGSYHVEALNQNVLVLVRHLVTYDTYSLVFNVGTEADTVDLAKISLLQEPLSVYTSSIHSRRVNGDTVPLGEVTLQPGEALVLRSPSA</sequence>
<dbReference type="AlphaFoldDB" id="A0A921Z7W8"/>
<name>A0A921Z7W8_MANSE</name>
<dbReference type="GO" id="GO:0004558">
    <property type="term" value="F:alpha-1,4-glucosidase activity"/>
    <property type="evidence" value="ECO:0007669"/>
    <property type="project" value="UniProtKB-EC"/>
</dbReference>
<reference evidence="5" key="2">
    <citation type="submission" date="2020-12" db="EMBL/GenBank/DDBJ databases">
        <authorList>
            <person name="Kanost M."/>
        </authorList>
    </citation>
    <scope>NUCLEOTIDE SEQUENCE</scope>
</reference>
<keyword evidence="3" id="KW-1133">Transmembrane helix</keyword>
<keyword evidence="3" id="KW-0812">Transmembrane</keyword>
<comment type="caution">
    <text evidence="5">The sequence shown here is derived from an EMBL/GenBank/DDBJ whole genome shotgun (WGS) entry which is preliminary data.</text>
</comment>
<comment type="catalytic activity">
    <reaction evidence="1">
        <text>Hydrolysis of terminal, non-reducing (1-&gt;4)-linked alpha-D-glucose residues with release of alpha-D-glucose.</text>
        <dbReference type="EC" id="3.2.1.20"/>
    </reaction>
</comment>
<evidence type="ECO:0000259" key="4">
    <source>
        <dbReference type="SMART" id="SM00642"/>
    </source>
</evidence>
<dbReference type="InterPro" id="IPR006047">
    <property type="entry name" value="GH13_cat_dom"/>
</dbReference>
<dbReference type="SMART" id="SM00642">
    <property type="entry name" value="Aamy"/>
    <property type="match status" value="1"/>
</dbReference>
<evidence type="ECO:0000313" key="6">
    <source>
        <dbReference type="Proteomes" id="UP000791440"/>
    </source>
</evidence>
<dbReference type="Pfam" id="PF00128">
    <property type="entry name" value="Alpha-amylase"/>
    <property type="match status" value="1"/>
</dbReference>
<dbReference type="GO" id="GO:0005975">
    <property type="term" value="P:carbohydrate metabolic process"/>
    <property type="evidence" value="ECO:0007669"/>
    <property type="project" value="InterPro"/>
</dbReference>
<dbReference type="InterPro" id="IPR017853">
    <property type="entry name" value="GH"/>
</dbReference>
<evidence type="ECO:0000256" key="2">
    <source>
        <dbReference type="ARBA" id="ARBA00012741"/>
    </source>
</evidence>
<feature type="transmembrane region" description="Helical" evidence="3">
    <location>
        <begin position="7"/>
        <end position="30"/>
    </location>
</feature>
<dbReference type="Gene3D" id="3.90.400.10">
    <property type="entry name" value="Oligo-1,6-glucosidase, Domain 2"/>
    <property type="match status" value="1"/>
</dbReference>
<dbReference type="PANTHER" id="PTHR10357:SF179">
    <property type="entry name" value="NEUTRAL AND BASIC AMINO ACID TRANSPORT PROTEIN RBAT"/>
    <property type="match status" value="1"/>
</dbReference>
<dbReference type="EMBL" id="JH668434">
    <property type="protein sequence ID" value="KAG6452998.1"/>
    <property type="molecule type" value="Genomic_DNA"/>
</dbReference>
<proteinExistence type="predicted"/>
<dbReference type="InterPro" id="IPR013780">
    <property type="entry name" value="Glyco_hydro_b"/>
</dbReference>
<evidence type="ECO:0000313" key="5">
    <source>
        <dbReference type="EMBL" id="KAG6452998.1"/>
    </source>
</evidence>
<dbReference type="OrthoDB" id="1740265at2759"/>
<evidence type="ECO:0000256" key="3">
    <source>
        <dbReference type="SAM" id="Phobius"/>
    </source>
</evidence>
<evidence type="ECO:0000256" key="1">
    <source>
        <dbReference type="ARBA" id="ARBA00001657"/>
    </source>
</evidence>
<dbReference type="InterPro" id="IPR045857">
    <property type="entry name" value="O16G_dom_2"/>
</dbReference>
<dbReference type="Gene3D" id="2.60.40.1180">
    <property type="entry name" value="Golgi alpha-mannosidase II"/>
    <property type="match status" value="1"/>
</dbReference>
<protein>
    <recommendedName>
        <fullName evidence="2">alpha-glucosidase</fullName>
        <ecNumber evidence="2">3.2.1.20</ecNumber>
    </recommendedName>
</protein>
<organism evidence="5 6">
    <name type="scientific">Manduca sexta</name>
    <name type="common">Tobacco hawkmoth</name>
    <name type="synonym">Tobacco hornworm</name>
    <dbReference type="NCBI Taxonomy" id="7130"/>
    <lineage>
        <taxon>Eukaryota</taxon>
        <taxon>Metazoa</taxon>
        <taxon>Ecdysozoa</taxon>
        <taxon>Arthropoda</taxon>
        <taxon>Hexapoda</taxon>
        <taxon>Insecta</taxon>
        <taxon>Pterygota</taxon>
        <taxon>Neoptera</taxon>
        <taxon>Endopterygota</taxon>
        <taxon>Lepidoptera</taxon>
        <taxon>Glossata</taxon>
        <taxon>Ditrysia</taxon>
        <taxon>Bombycoidea</taxon>
        <taxon>Sphingidae</taxon>
        <taxon>Sphinginae</taxon>
        <taxon>Sphingini</taxon>
        <taxon>Manduca</taxon>
    </lineage>
</organism>
<accession>A0A921Z7W8</accession>
<dbReference type="EC" id="3.2.1.20" evidence="2"/>
<dbReference type="CDD" id="cd11328">
    <property type="entry name" value="AmyAc_maltase"/>
    <property type="match status" value="1"/>
</dbReference>
<keyword evidence="6" id="KW-1185">Reference proteome</keyword>
<dbReference type="Gene3D" id="3.20.20.80">
    <property type="entry name" value="Glycosidases"/>
    <property type="match status" value="1"/>
</dbReference>
<dbReference type="SUPFAM" id="SSF51445">
    <property type="entry name" value="(Trans)glycosidases"/>
    <property type="match status" value="1"/>
</dbReference>